<dbReference type="CDD" id="cd16143">
    <property type="entry name" value="ARS_like"/>
    <property type="match status" value="1"/>
</dbReference>
<dbReference type="PANTHER" id="PTHR42693">
    <property type="entry name" value="ARYLSULFATASE FAMILY MEMBER"/>
    <property type="match status" value="1"/>
</dbReference>
<proteinExistence type="inferred from homology"/>
<dbReference type="EMBL" id="CP036526">
    <property type="protein sequence ID" value="QDT13047.1"/>
    <property type="molecule type" value="Genomic_DNA"/>
</dbReference>
<dbReference type="InterPro" id="IPR050738">
    <property type="entry name" value="Sulfatase"/>
</dbReference>
<gene>
    <name evidence="6" type="primary">atsA_72</name>
    <name evidence="6" type="ORF">K239x_50620</name>
</gene>
<keyword evidence="7" id="KW-1185">Reference proteome</keyword>
<dbReference type="OrthoDB" id="9783154at2"/>
<dbReference type="RefSeq" id="WP_145420847.1">
    <property type="nucleotide sequence ID" value="NZ_CP036526.1"/>
</dbReference>
<evidence type="ECO:0000256" key="3">
    <source>
        <dbReference type="ARBA" id="ARBA00022801"/>
    </source>
</evidence>
<name>A0A517P0Z4_9BACT</name>
<dbReference type="InterPro" id="IPR017850">
    <property type="entry name" value="Alkaline_phosphatase_core_sf"/>
</dbReference>
<dbReference type="Gene3D" id="3.40.720.10">
    <property type="entry name" value="Alkaline Phosphatase, subunit A"/>
    <property type="match status" value="1"/>
</dbReference>
<feature type="domain" description="Sulfatase N-terminal" evidence="5">
    <location>
        <begin position="22"/>
        <end position="350"/>
    </location>
</feature>
<dbReference type="Gene3D" id="3.30.1120.10">
    <property type="match status" value="1"/>
</dbReference>
<evidence type="ECO:0000256" key="4">
    <source>
        <dbReference type="ARBA" id="ARBA00022837"/>
    </source>
</evidence>
<dbReference type="SUPFAM" id="SSF53649">
    <property type="entry name" value="Alkaline phosphatase-like"/>
    <property type="match status" value="1"/>
</dbReference>
<dbReference type="Pfam" id="PF00884">
    <property type="entry name" value="Sulfatase"/>
    <property type="match status" value="1"/>
</dbReference>
<accession>A0A517P0Z4</accession>
<dbReference type="GO" id="GO:0046872">
    <property type="term" value="F:metal ion binding"/>
    <property type="evidence" value="ECO:0007669"/>
    <property type="project" value="UniProtKB-KW"/>
</dbReference>
<dbReference type="EC" id="3.1.6.1" evidence="6"/>
<dbReference type="GO" id="GO:0004065">
    <property type="term" value="F:arylsulfatase activity"/>
    <property type="evidence" value="ECO:0007669"/>
    <property type="project" value="UniProtKB-EC"/>
</dbReference>
<keyword evidence="4" id="KW-0106">Calcium</keyword>
<comment type="similarity">
    <text evidence="1">Belongs to the sulfatase family.</text>
</comment>
<evidence type="ECO:0000256" key="1">
    <source>
        <dbReference type="ARBA" id="ARBA00008779"/>
    </source>
</evidence>
<dbReference type="Proteomes" id="UP000319817">
    <property type="component" value="Chromosome"/>
</dbReference>
<dbReference type="InterPro" id="IPR024607">
    <property type="entry name" value="Sulfatase_CS"/>
</dbReference>
<dbReference type="InterPro" id="IPR000917">
    <property type="entry name" value="Sulfatase_N"/>
</dbReference>
<keyword evidence="2" id="KW-0479">Metal-binding</keyword>
<keyword evidence="3 6" id="KW-0378">Hydrolase</keyword>
<dbReference type="AlphaFoldDB" id="A0A517P0Z4"/>
<protein>
    <submittedName>
        <fullName evidence="6">Arylsulfatase</fullName>
        <ecNumber evidence="6">3.1.6.1</ecNumber>
    </submittedName>
</protein>
<evidence type="ECO:0000313" key="7">
    <source>
        <dbReference type="Proteomes" id="UP000319817"/>
    </source>
</evidence>
<dbReference type="PROSITE" id="PS00149">
    <property type="entry name" value="SULFATASE_2"/>
    <property type="match status" value="1"/>
</dbReference>
<organism evidence="6 7">
    <name type="scientific">Stieleria marina</name>
    <dbReference type="NCBI Taxonomy" id="1930275"/>
    <lineage>
        <taxon>Bacteria</taxon>
        <taxon>Pseudomonadati</taxon>
        <taxon>Planctomycetota</taxon>
        <taxon>Planctomycetia</taxon>
        <taxon>Pirellulales</taxon>
        <taxon>Pirellulaceae</taxon>
        <taxon>Stieleria</taxon>
    </lineage>
</organism>
<evidence type="ECO:0000256" key="2">
    <source>
        <dbReference type="ARBA" id="ARBA00022723"/>
    </source>
</evidence>
<evidence type="ECO:0000259" key="5">
    <source>
        <dbReference type="Pfam" id="PF00884"/>
    </source>
</evidence>
<evidence type="ECO:0000313" key="6">
    <source>
        <dbReference type="EMBL" id="QDT13047.1"/>
    </source>
</evidence>
<reference evidence="6 7" key="1">
    <citation type="submission" date="2019-02" db="EMBL/GenBank/DDBJ databases">
        <title>Deep-cultivation of Planctomycetes and their phenomic and genomic characterization uncovers novel biology.</title>
        <authorList>
            <person name="Wiegand S."/>
            <person name="Jogler M."/>
            <person name="Boedeker C."/>
            <person name="Pinto D."/>
            <person name="Vollmers J."/>
            <person name="Rivas-Marin E."/>
            <person name="Kohn T."/>
            <person name="Peeters S.H."/>
            <person name="Heuer A."/>
            <person name="Rast P."/>
            <person name="Oberbeckmann S."/>
            <person name="Bunk B."/>
            <person name="Jeske O."/>
            <person name="Meyerdierks A."/>
            <person name="Storesund J.E."/>
            <person name="Kallscheuer N."/>
            <person name="Luecker S."/>
            <person name="Lage O.M."/>
            <person name="Pohl T."/>
            <person name="Merkel B.J."/>
            <person name="Hornburger P."/>
            <person name="Mueller R.-W."/>
            <person name="Bruemmer F."/>
            <person name="Labrenz M."/>
            <person name="Spormann A.M."/>
            <person name="Op den Camp H."/>
            <person name="Overmann J."/>
            <person name="Amann R."/>
            <person name="Jetten M.S.M."/>
            <person name="Mascher T."/>
            <person name="Medema M.H."/>
            <person name="Devos D.P."/>
            <person name="Kaster A.-K."/>
            <person name="Ovreas L."/>
            <person name="Rohde M."/>
            <person name="Galperin M.Y."/>
            <person name="Jogler C."/>
        </authorList>
    </citation>
    <scope>NUCLEOTIDE SEQUENCE [LARGE SCALE GENOMIC DNA]</scope>
    <source>
        <strain evidence="6 7">K23_9</strain>
    </source>
</reference>
<dbReference type="PANTHER" id="PTHR42693:SF53">
    <property type="entry name" value="ENDO-4-O-SULFATASE"/>
    <property type="match status" value="1"/>
</dbReference>
<dbReference type="PROSITE" id="PS00523">
    <property type="entry name" value="SULFATASE_1"/>
    <property type="match status" value="1"/>
</dbReference>
<sequence length="493" mass="54346">MRLFLIASLAIFVGNISYADKPNIVFLMCDDLGYGDINCLAPETCKIDTPGADQLAKEGMIFTDAHSGSSVCTPTRYGLMTGRYSWRTRLQKGVVTGFAPSLIDKDRPTVASFLKSHGYHTAVIGKWHLDFQYLNPQTGVAYKAKDHKTPPVGAKIPDGPIHRGFDYYHGFHHARNMKAVIENDVVIEHDDEVNMLPRLTQKSVQYIRSRSKDSQPFFLYLPLGSPHTPIVPSADWQGKSSLGNYGDFVMQTDNVVVELNKALRDTGLDQNTLFIFTSDNGCSRAAGIDQLAKQGHIVSAHLRGSKADLWDGGHRVPFIVRWPRKVAPASTSEQLICLTDLFATTADLIGSEIPSDSCEDSVSFLPALSGQPITSTRRGVIHHSFSGHFAYRTGKWKLLLAKASGGWSSPKENQASADAPKAQLYDMDADIGETTSQFQAQSQIADDLLEQLTSDVERGRSTEGTESKNDVSDILLWKSEVASKRKNKKPKKK</sequence>